<dbReference type="RefSeq" id="WP_188315179.1">
    <property type="nucleotide sequence ID" value="NZ_JABTCG010000005.1"/>
</dbReference>
<keyword evidence="1" id="KW-0472">Membrane</keyword>
<comment type="caution">
    <text evidence="2">The sequence shown here is derived from an EMBL/GenBank/DDBJ whole genome shotgun (WGS) entry which is preliminary data.</text>
</comment>
<name>A0ABR7VEK6_9FLAO</name>
<feature type="transmembrane region" description="Helical" evidence="1">
    <location>
        <begin position="35"/>
        <end position="53"/>
    </location>
</feature>
<organism evidence="2 3">
    <name type="scientific">Maribacter arenosus</name>
    <dbReference type="NCBI Taxonomy" id="1854708"/>
    <lineage>
        <taxon>Bacteria</taxon>
        <taxon>Pseudomonadati</taxon>
        <taxon>Bacteroidota</taxon>
        <taxon>Flavobacteriia</taxon>
        <taxon>Flavobacteriales</taxon>
        <taxon>Flavobacteriaceae</taxon>
        <taxon>Maribacter</taxon>
    </lineage>
</organism>
<keyword evidence="1" id="KW-1133">Transmembrane helix</keyword>
<gene>
    <name evidence="2" type="ORF">HPE63_15420</name>
</gene>
<keyword evidence="3" id="KW-1185">Reference proteome</keyword>
<protein>
    <submittedName>
        <fullName evidence="2">Uncharacterized protein</fullName>
    </submittedName>
</protein>
<dbReference type="Proteomes" id="UP000598350">
    <property type="component" value="Unassembled WGS sequence"/>
</dbReference>
<evidence type="ECO:0000256" key="1">
    <source>
        <dbReference type="SAM" id="Phobius"/>
    </source>
</evidence>
<reference evidence="2 3" key="1">
    <citation type="submission" date="2020-05" db="EMBL/GenBank/DDBJ databases">
        <title>The draft genome sequence of Maribacter arenosus CAU 1321.</title>
        <authorList>
            <person name="Mu L."/>
        </authorList>
    </citation>
    <scope>NUCLEOTIDE SEQUENCE [LARGE SCALE GENOMIC DNA]</scope>
    <source>
        <strain evidence="2 3">CAU 1321</strain>
    </source>
</reference>
<feature type="transmembrane region" description="Helical" evidence="1">
    <location>
        <begin position="7"/>
        <end position="23"/>
    </location>
</feature>
<accession>A0ABR7VEK6</accession>
<evidence type="ECO:0000313" key="3">
    <source>
        <dbReference type="Proteomes" id="UP000598350"/>
    </source>
</evidence>
<keyword evidence="1" id="KW-0812">Transmembrane</keyword>
<evidence type="ECO:0000313" key="2">
    <source>
        <dbReference type="EMBL" id="MBD0852071.1"/>
    </source>
</evidence>
<sequence length="201" mass="24061">MKKFFRIIIPIILITVFAVLHIVDKVNWKATDYLSFGMMFLTYFYVIFTWEMLQRIETQNYLEKRPYIIADFHKERQVLKIYIKNIGKTPAKNVKVELQPDVITFDNKSLNQTLFEKPIQFFPPGKKVETAINSRNEFFKNKENRIYQIKIYYEDVASNKVFRELIDIDLDHLENENDIITKTTHDLVKSIDKLTEVIKKK</sequence>
<proteinExistence type="predicted"/>
<dbReference type="EMBL" id="JABTCG010000005">
    <property type="protein sequence ID" value="MBD0852071.1"/>
    <property type="molecule type" value="Genomic_DNA"/>
</dbReference>